<dbReference type="AlphaFoldDB" id="K6UKS7"/>
<dbReference type="GeneID" id="14693438"/>
<protein>
    <submittedName>
        <fullName evidence="1">VIR-like CYIR protein</fullName>
    </submittedName>
</protein>
<evidence type="ECO:0000313" key="1">
    <source>
        <dbReference type="EMBL" id="GAB67078.1"/>
    </source>
</evidence>
<dbReference type="InterPro" id="IPR008780">
    <property type="entry name" value="Plasmodium_Vir"/>
</dbReference>
<dbReference type="PhylomeDB" id="K6UKS7"/>
<keyword evidence="2" id="KW-1185">Reference proteome</keyword>
<evidence type="ECO:0000313" key="2">
    <source>
        <dbReference type="Proteomes" id="UP000006319"/>
    </source>
</evidence>
<dbReference type="KEGG" id="pcy:PCYB_104280"/>
<dbReference type="Proteomes" id="UP000006319">
    <property type="component" value="Chromosome 10"/>
</dbReference>
<accession>K6UKS7</accession>
<sequence length="187" mass="21963">MEPSTKNSWDEALLHLPAYQKYEQFDSVEISKETISECNALKSNDAGDKTLCKKVAQNLKKLSTLPDDELKSGCYYFQHWFFDNIAKKYYNGNKQGNNYNVAKELFDIVLIFTSKLPKIKPCYCHESGSPDVWKEEKDLHDYFENHKDIKCNDSDKSKCEKYVNYGNCTLYFMTYEYCVIICNMFLF</sequence>
<dbReference type="RefSeq" id="XP_004223025.1">
    <property type="nucleotide sequence ID" value="XM_004222977.1"/>
</dbReference>
<dbReference type="Pfam" id="PF05795">
    <property type="entry name" value="Plasmodium_Vir"/>
    <property type="match status" value="1"/>
</dbReference>
<dbReference type="OMA" id="HCACYES"/>
<name>K6UKS7_PLACD</name>
<dbReference type="OrthoDB" id="380127at2759"/>
<dbReference type="VEuPathDB" id="PlasmoDB:PCYB_104280"/>
<proteinExistence type="predicted"/>
<dbReference type="EMBL" id="DF157102">
    <property type="protein sequence ID" value="GAB67078.1"/>
    <property type="molecule type" value="Genomic_DNA"/>
</dbReference>
<gene>
    <name evidence="1" type="ORF">PCYB_104280</name>
</gene>
<organism evidence="1 2">
    <name type="scientific">Plasmodium cynomolgi (strain B)</name>
    <dbReference type="NCBI Taxonomy" id="1120755"/>
    <lineage>
        <taxon>Eukaryota</taxon>
        <taxon>Sar</taxon>
        <taxon>Alveolata</taxon>
        <taxon>Apicomplexa</taxon>
        <taxon>Aconoidasida</taxon>
        <taxon>Haemosporida</taxon>
        <taxon>Plasmodiidae</taxon>
        <taxon>Plasmodium</taxon>
        <taxon>Plasmodium (Plasmodium)</taxon>
    </lineage>
</organism>
<reference evidence="1 2" key="1">
    <citation type="journal article" date="2012" name="Nat. Genet.">
        <title>Plasmodium cynomolgi genome sequences provide insight into Plasmodium vivax and the monkey malaria clade.</title>
        <authorList>
            <person name="Tachibana S."/>
            <person name="Sullivan S.A."/>
            <person name="Kawai S."/>
            <person name="Nakamura S."/>
            <person name="Kim H.R."/>
            <person name="Goto N."/>
            <person name="Arisue N."/>
            <person name="Palacpac N.M.Q."/>
            <person name="Honma H."/>
            <person name="Yagi M."/>
            <person name="Tougan T."/>
            <person name="Katakai Y."/>
            <person name="Kaneko O."/>
            <person name="Mita T."/>
            <person name="Kita K."/>
            <person name="Yasutomi Y."/>
            <person name="Sutton P.L."/>
            <person name="Shakhbatyan R."/>
            <person name="Horii T."/>
            <person name="Yasunaga T."/>
            <person name="Barnwell J.W."/>
            <person name="Escalante A.A."/>
            <person name="Carlton J.M."/>
            <person name="Tanabe K."/>
        </authorList>
    </citation>
    <scope>NUCLEOTIDE SEQUENCE [LARGE SCALE GENOMIC DNA]</scope>
    <source>
        <strain evidence="1 2">B</strain>
    </source>
</reference>